<keyword evidence="3" id="KW-1185">Reference proteome</keyword>
<dbReference type="PANTHER" id="PTHR30024">
    <property type="entry name" value="ALIPHATIC SULFONATES-BINDING PROTEIN-RELATED"/>
    <property type="match status" value="1"/>
</dbReference>
<dbReference type="SUPFAM" id="SSF53850">
    <property type="entry name" value="Periplasmic binding protein-like II"/>
    <property type="match status" value="1"/>
</dbReference>
<proteinExistence type="predicted"/>
<reference evidence="2 3" key="1">
    <citation type="submission" date="2023-05" db="EMBL/GenBank/DDBJ databases">
        <title>Lithophilousrod everest ZFBP1038 complete genpme.</title>
        <authorList>
            <person name="Tian M."/>
        </authorList>
    </citation>
    <scope>NUCLEOTIDE SEQUENCE [LARGE SCALE GENOMIC DNA]</scope>
    <source>
        <strain evidence="2 3">ZFBP1038</strain>
    </source>
</reference>
<accession>A0ABY8QRS0</accession>
<dbReference type="EMBL" id="CP090958">
    <property type="protein sequence ID" value="WGW11683.1"/>
    <property type="molecule type" value="Genomic_DNA"/>
</dbReference>
<dbReference type="Proteomes" id="UP001209083">
    <property type="component" value="Chromosome"/>
</dbReference>
<evidence type="ECO:0000313" key="2">
    <source>
        <dbReference type="EMBL" id="WGW11683.1"/>
    </source>
</evidence>
<dbReference type="PROSITE" id="PS51257">
    <property type="entry name" value="PROKAR_LIPOPROTEIN"/>
    <property type="match status" value="1"/>
</dbReference>
<protein>
    <submittedName>
        <fullName evidence="2">ABC transporter substrate-binding protein</fullName>
    </submittedName>
</protein>
<gene>
    <name evidence="2" type="ORF">LWF01_16555</name>
</gene>
<dbReference type="RefSeq" id="WP_349638473.1">
    <property type="nucleotide sequence ID" value="NZ_CP090958.1"/>
</dbReference>
<sequence length="331" mass="35450">MKATTEPRRWMRGIRIGAVVTVAALALAACGGGSEPSSGGSGETIPLRLVENNTNSSLAAVVADKKGFFADSGLDVKATAVADISKVPQTLGNQFDVGFGVEPLVIRGSVQGLDTVAIAGNGASSAEAPFMTLMAKADSGIKSAQDMAGKVLAGPTLTGTHHIATLYWLKKEGVDPSSVRSVQVATPAMIDQLEQGQIDVAELQEPYITEAKRRGLVEVAFSSGAVAPTTIESLWITTPDWADKNGEAIKRFRAALERSVEWMKDPANEDETKQILAEFTKQDPKLVDQAPLLEYRVKVTPEDLEVWGTAMKEVTDFNAEVDYDKLVYPWQ</sequence>
<evidence type="ECO:0000313" key="3">
    <source>
        <dbReference type="Proteomes" id="UP001209083"/>
    </source>
</evidence>
<dbReference type="Pfam" id="PF09084">
    <property type="entry name" value="NMT1"/>
    <property type="match status" value="1"/>
</dbReference>
<feature type="domain" description="SsuA/THI5-like" evidence="1">
    <location>
        <begin position="59"/>
        <end position="265"/>
    </location>
</feature>
<dbReference type="InterPro" id="IPR015168">
    <property type="entry name" value="SsuA/THI5"/>
</dbReference>
<evidence type="ECO:0000259" key="1">
    <source>
        <dbReference type="Pfam" id="PF09084"/>
    </source>
</evidence>
<dbReference type="Gene3D" id="3.40.190.10">
    <property type="entry name" value="Periplasmic binding protein-like II"/>
    <property type="match status" value="2"/>
</dbReference>
<name>A0ABY8QRS0_9MICO</name>
<organism evidence="2 3">
    <name type="scientific">Saxibacter everestensis</name>
    <dbReference type="NCBI Taxonomy" id="2909229"/>
    <lineage>
        <taxon>Bacteria</taxon>
        <taxon>Bacillati</taxon>
        <taxon>Actinomycetota</taxon>
        <taxon>Actinomycetes</taxon>
        <taxon>Micrococcales</taxon>
        <taxon>Brevibacteriaceae</taxon>
        <taxon>Saxibacter</taxon>
    </lineage>
</organism>